<accession>A0A2H1EGI6</accession>
<feature type="transmembrane region" description="Helical" evidence="1">
    <location>
        <begin position="330"/>
        <end position="354"/>
    </location>
</feature>
<keyword evidence="3" id="KW-1185">Reference proteome</keyword>
<evidence type="ECO:0000313" key="3">
    <source>
        <dbReference type="Proteomes" id="UP000232412"/>
    </source>
</evidence>
<dbReference type="EMBL" id="FRFC01000003">
    <property type="protein sequence ID" value="SHO45423.1"/>
    <property type="molecule type" value="Genomic_DNA"/>
</dbReference>
<dbReference type="Proteomes" id="UP000232412">
    <property type="component" value="Unassembled WGS sequence"/>
</dbReference>
<sequence>MKTRIILLSFLAILPISHAWAVTDLSTLGSPTVSISSNTGAPGSLVTITVSHIPDISKTSYPYPDLYIYLPFSQPFGTAISSHCGGQDCFPIYTHDDAINQDLTNRTITFALPSTSNPKPVILNGLENTVCDVTINGKTVERFSTLCNTKNEPQGTYDIKIGWVLETDLDQKYITNTIPFQVNGNPLQISSSPVADNGNTILKEYQNGTISQAQFYQDLRLRGWTDEQIRQALAVIGKLPHQMGVPGPDAGLPNNNTMQITNQTIPNTNNTSQPIVPIKIPVNITKVSTNTTKTNPIPENTTTKENTTTSQIVYTTTQTNSTQMPARNNFMWNEIVIGLSSAAAAIMAGVVIFVKTHRGKHNA</sequence>
<protein>
    <submittedName>
        <fullName evidence="2">Uncharacterized protein</fullName>
    </submittedName>
</protein>
<name>A0A2H1EGI6_9ARCH</name>
<gene>
    <name evidence="2" type="ORF">NSIN_20655</name>
</gene>
<proteinExistence type="predicted"/>
<reference evidence="3" key="1">
    <citation type="submission" date="2016-12" db="EMBL/GenBank/DDBJ databases">
        <authorList>
            <person name="Herbold C."/>
        </authorList>
    </citation>
    <scope>NUCLEOTIDE SEQUENCE [LARGE SCALE GENOMIC DNA]</scope>
</reference>
<organism evidence="2 3">
    <name type="scientific">Nitrosotalea sinensis</name>
    <dbReference type="NCBI Taxonomy" id="1499975"/>
    <lineage>
        <taxon>Archaea</taxon>
        <taxon>Nitrososphaerota</taxon>
        <taxon>Nitrososphaeria</taxon>
        <taxon>Nitrosotaleales</taxon>
        <taxon>Nitrosotaleaceae</taxon>
        <taxon>Nitrosotalea</taxon>
    </lineage>
</organism>
<dbReference type="RefSeq" id="WP_101009629.1">
    <property type="nucleotide sequence ID" value="NZ_FRFC01000003.1"/>
</dbReference>
<keyword evidence="1" id="KW-1133">Transmembrane helix</keyword>
<dbReference type="AlphaFoldDB" id="A0A2H1EGI6"/>
<dbReference type="OrthoDB" id="378925at2157"/>
<keyword evidence="1" id="KW-0812">Transmembrane</keyword>
<evidence type="ECO:0000256" key="1">
    <source>
        <dbReference type="SAM" id="Phobius"/>
    </source>
</evidence>
<keyword evidence="1" id="KW-0472">Membrane</keyword>
<evidence type="ECO:0000313" key="2">
    <source>
        <dbReference type="EMBL" id="SHO45423.1"/>
    </source>
</evidence>